<dbReference type="Proteomes" id="UP000185744">
    <property type="component" value="Unassembled WGS sequence"/>
</dbReference>
<evidence type="ECO:0000256" key="1">
    <source>
        <dbReference type="ARBA" id="ARBA00022741"/>
    </source>
</evidence>
<dbReference type="InParanoid" id="A0A1Q6DW44"/>
<evidence type="ECO:0000313" key="4">
    <source>
        <dbReference type="Proteomes" id="UP000185744"/>
    </source>
</evidence>
<protein>
    <submittedName>
        <fullName evidence="3">KaiC-like protein ATPase</fullName>
    </submittedName>
</protein>
<dbReference type="SUPFAM" id="SSF52540">
    <property type="entry name" value="P-loop containing nucleoside triphosphate hydrolases"/>
    <property type="match status" value="1"/>
</dbReference>
<evidence type="ECO:0000313" key="3">
    <source>
        <dbReference type="EMBL" id="OKY78567.1"/>
    </source>
</evidence>
<reference evidence="3" key="1">
    <citation type="submission" date="2016-12" db="EMBL/GenBank/DDBJ databases">
        <title>Discovery of methanogenic haloarchaea.</title>
        <authorList>
            <person name="Sorokin D.Y."/>
            <person name="Makarova K.S."/>
            <person name="Abbas B."/>
            <person name="Ferrer M."/>
            <person name="Golyshin P.N."/>
        </authorList>
    </citation>
    <scope>NUCLEOTIDE SEQUENCE [LARGE SCALE GENOMIC DNA]</scope>
    <source>
        <strain evidence="3">HMET1</strain>
    </source>
</reference>
<keyword evidence="1" id="KW-0547">Nucleotide-binding</keyword>
<organism evidence="3 4">
    <name type="scientific">Methanohalarchaeum thermophilum</name>
    <dbReference type="NCBI Taxonomy" id="1903181"/>
    <lineage>
        <taxon>Archaea</taxon>
        <taxon>Methanobacteriati</taxon>
        <taxon>Methanobacteriota</taxon>
        <taxon>Methanonatronarchaeia</taxon>
        <taxon>Methanonatronarchaeales</taxon>
        <taxon>Methanonatronarchaeaceae</taxon>
        <taxon>Candidatus Methanohalarchaeum</taxon>
    </lineage>
</organism>
<dbReference type="Pfam" id="PF24336">
    <property type="entry name" value="DUF7504"/>
    <property type="match status" value="1"/>
</dbReference>
<dbReference type="InterPro" id="IPR055927">
    <property type="entry name" value="DUF7504"/>
</dbReference>
<comment type="caution">
    <text evidence="3">The sequence shown here is derived from an EMBL/GenBank/DDBJ whole genome shotgun (WGS) entry which is preliminary data.</text>
</comment>
<dbReference type="EMBL" id="MSDW01000001">
    <property type="protein sequence ID" value="OKY78567.1"/>
    <property type="molecule type" value="Genomic_DNA"/>
</dbReference>
<dbReference type="GO" id="GO:0005524">
    <property type="term" value="F:ATP binding"/>
    <property type="evidence" value="ECO:0007669"/>
    <property type="project" value="UniProtKB-KW"/>
</dbReference>
<dbReference type="AlphaFoldDB" id="A0A1Q6DW44"/>
<accession>A0A1Q6DW44</accession>
<keyword evidence="2" id="KW-0067">ATP-binding</keyword>
<proteinExistence type="predicted"/>
<name>A0A1Q6DW44_METT1</name>
<gene>
    <name evidence="3" type="ORF">BTN85_1064</name>
</gene>
<dbReference type="PANTHER" id="PTHR43637">
    <property type="entry name" value="UPF0273 PROTEIN TM_0370"/>
    <property type="match status" value="1"/>
</dbReference>
<dbReference type="InterPro" id="IPR027417">
    <property type="entry name" value="P-loop_NTPase"/>
</dbReference>
<keyword evidence="4" id="KW-1185">Reference proteome</keyword>
<dbReference type="Gene3D" id="3.40.50.300">
    <property type="entry name" value="P-loop containing nucleotide triphosphate hydrolases"/>
    <property type="match status" value="1"/>
</dbReference>
<evidence type="ECO:0000256" key="2">
    <source>
        <dbReference type="ARBA" id="ARBA00022840"/>
    </source>
</evidence>
<sequence>MKEYSLGIDNFGKDVREGTNILFTAPPLSGKNAFSRNFFYQGLKDNEGCVYVTTTEETNSILKWFKENKEVDLDEFEGHFGIVDCVTKSQELSEIKGKSIKYASNPGDLTDIGVKISSFLKDFYKSDDLDGIRLIIDTISVILMYSNVKTVFRFLHTFSGRIRSTDAVALYILEEGDHDRKTIQTLKQLVDLSLEAEESEGNRMIKFSGQINSDWLKYAVNNNNMKIIS</sequence>